<feature type="compositionally biased region" description="Polar residues" evidence="1">
    <location>
        <begin position="38"/>
        <end position="51"/>
    </location>
</feature>
<organism evidence="2 3">
    <name type="scientific">Neisseria macacae ATCC 33926</name>
    <dbReference type="NCBI Taxonomy" id="997348"/>
    <lineage>
        <taxon>Bacteria</taxon>
        <taxon>Pseudomonadati</taxon>
        <taxon>Pseudomonadota</taxon>
        <taxon>Betaproteobacteria</taxon>
        <taxon>Neisseriales</taxon>
        <taxon>Neisseriaceae</taxon>
        <taxon>Neisseria</taxon>
    </lineage>
</organism>
<feature type="region of interest" description="Disordered" evidence="1">
    <location>
        <begin position="32"/>
        <end position="51"/>
    </location>
</feature>
<evidence type="ECO:0000313" key="2">
    <source>
        <dbReference type="EMBL" id="EGQ76675.1"/>
    </source>
</evidence>
<dbReference type="Proteomes" id="UP000004982">
    <property type="component" value="Unassembled WGS sequence"/>
</dbReference>
<gene>
    <name evidence="2" type="ORF">HMPREF9418_1771</name>
</gene>
<name>A0AA36XL37_9NEIS</name>
<accession>A0AA36XL37</accession>
<evidence type="ECO:0000256" key="1">
    <source>
        <dbReference type="SAM" id="MobiDB-lite"/>
    </source>
</evidence>
<dbReference type="EMBL" id="AFQE01000083">
    <property type="protein sequence ID" value="EGQ76675.1"/>
    <property type="molecule type" value="Genomic_DNA"/>
</dbReference>
<dbReference type="AlphaFoldDB" id="A0AA36XL37"/>
<sequence>MQYRHDVIGTKKQPAPLKIKAPAAFYVFRRPQSDTESDTISFSSKNPYRTI</sequence>
<evidence type="ECO:0000313" key="3">
    <source>
        <dbReference type="Proteomes" id="UP000004982"/>
    </source>
</evidence>
<comment type="caution">
    <text evidence="2">The sequence shown here is derived from an EMBL/GenBank/DDBJ whole genome shotgun (WGS) entry which is preliminary data.</text>
</comment>
<protein>
    <submittedName>
        <fullName evidence="2">Uncharacterized protein</fullName>
    </submittedName>
</protein>
<reference evidence="2 3" key="1">
    <citation type="submission" date="2011-05" db="EMBL/GenBank/DDBJ databases">
        <authorList>
            <person name="Muzny D."/>
            <person name="Qin X."/>
            <person name="Deng J."/>
            <person name="Jiang H."/>
            <person name="Liu Y."/>
            <person name="Qu J."/>
            <person name="Song X.-Z."/>
            <person name="Zhang L."/>
            <person name="Thornton R."/>
            <person name="Coyle M."/>
            <person name="Francisco L."/>
            <person name="Jackson L."/>
            <person name="Javaid M."/>
            <person name="Korchina V."/>
            <person name="Kovar C."/>
            <person name="Mata R."/>
            <person name="Mathew T."/>
            <person name="Ngo R."/>
            <person name="Nguyen L."/>
            <person name="Nguyen N."/>
            <person name="Okwuonu G."/>
            <person name="Ongeri F."/>
            <person name="Pham C."/>
            <person name="Simmons D."/>
            <person name="Wilczek-Boney K."/>
            <person name="Hale W."/>
            <person name="Jakkamsetti A."/>
            <person name="Pham P."/>
            <person name="Ruth R."/>
            <person name="San Lucas F."/>
            <person name="Warren J."/>
            <person name="Zhang J."/>
            <person name="Zhao Z."/>
            <person name="Zhou C."/>
            <person name="Zhu D."/>
            <person name="Lee S."/>
            <person name="Bess C."/>
            <person name="Blankenburg K."/>
            <person name="Forbes L."/>
            <person name="Fu Q."/>
            <person name="Gubbala S."/>
            <person name="Hirani K."/>
            <person name="Jayaseelan J.C."/>
            <person name="Lara F."/>
            <person name="Munidasa M."/>
            <person name="Palculict T."/>
            <person name="Patil S."/>
            <person name="Pu L.-L."/>
            <person name="Saada N."/>
            <person name="Tang L."/>
            <person name="Weissenberger G."/>
            <person name="Zhu Y."/>
            <person name="Hemphill L."/>
            <person name="Shang Y."/>
            <person name="Youmans B."/>
            <person name="Ayvaz T."/>
            <person name="Ross M."/>
            <person name="Santibanez J."/>
            <person name="Aqrawi P."/>
            <person name="Gross S."/>
            <person name="Joshi V."/>
            <person name="Fowler G."/>
            <person name="Nazareth L."/>
            <person name="Reid J."/>
            <person name="Worley K."/>
            <person name="Petrosino J."/>
            <person name="Highlander S."/>
            <person name="Gibbs R."/>
        </authorList>
    </citation>
    <scope>NUCLEOTIDE SEQUENCE [LARGE SCALE GENOMIC DNA]</scope>
    <source>
        <strain evidence="2 3">ATCC 33926</strain>
    </source>
</reference>
<proteinExistence type="predicted"/>